<evidence type="ECO:0000313" key="2">
    <source>
        <dbReference type="EMBL" id="KAG5187526.1"/>
    </source>
</evidence>
<proteinExistence type="inferred from homology"/>
<dbReference type="PANTHER" id="PTHR11102">
    <property type="entry name" value="SEL-1-LIKE PROTEIN"/>
    <property type="match status" value="1"/>
</dbReference>
<comment type="caution">
    <text evidence="2">The sequence shown here is derived from an EMBL/GenBank/DDBJ whole genome shotgun (WGS) entry which is preliminary data.</text>
</comment>
<dbReference type="OrthoDB" id="2247385at2759"/>
<dbReference type="AlphaFoldDB" id="A0A836CLA6"/>
<name>A0A836CLA6_9STRA</name>
<evidence type="ECO:0008006" key="4">
    <source>
        <dbReference type="Google" id="ProtNLM"/>
    </source>
</evidence>
<dbReference type="Gene3D" id="1.25.40.10">
    <property type="entry name" value="Tetratricopeptide repeat domain"/>
    <property type="match status" value="3"/>
</dbReference>
<dbReference type="SMART" id="SM00671">
    <property type="entry name" value="SEL1"/>
    <property type="match status" value="6"/>
</dbReference>
<protein>
    <recommendedName>
        <fullName evidence="4">Sel1 repeat family protein</fullName>
    </recommendedName>
</protein>
<keyword evidence="3" id="KW-1185">Reference proteome</keyword>
<reference evidence="2" key="1">
    <citation type="submission" date="2021-02" db="EMBL/GenBank/DDBJ databases">
        <title>First Annotated Genome of the Yellow-green Alga Tribonema minus.</title>
        <authorList>
            <person name="Mahan K.M."/>
        </authorList>
    </citation>
    <scope>NUCLEOTIDE SEQUENCE</scope>
    <source>
        <strain evidence="2">UTEX B ZZ1240</strain>
    </source>
</reference>
<sequence length="342" mass="36901">MTAFNGDQTSPRALDYDMATPAGLKQPNFDSDAVQAIMRNAEDSADAQYLLALLRLYGIGAAQDASRAVYHLRLAAEAGLADAESALGVMLYHGIGAQPEMHTAARLFSALGVMLYHGIGAQPEIQTAARLFRSAAAKGHAEALWLVGRCYYEGRGAAQNYTEAAAWFDRLWEECTAGAAGRGSAKGQFYLGVLNEYGYGVPKDTKRAIAWHLRAARQGLPESDYHLGLMHAFGRGFTRDLAAAATHFQQAAARGHGPSMLYLGKMCLYGQGFPADYDLALVWFEKAAATDDPTIAQEATNARDELKHLLKGAHRANVAAAARYDYGPPKPMAKAKAQEEEL</sequence>
<dbReference type="InterPro" id="IPR050767">
    <property type="entry name" value="Sel1_AlgK"/>
</dbReference>
<gene>
    <name evidence="2" type="ORF">JKP88DRAFT_288144</name>
</gene>
<dbReference type="Pfam" id="PF08238">
    <property type="entry name" value="Sel1"/>
    <property type="match status" value="7"/>
</dbReference>
<dbReference type="Proteomes" id="UP000664859">
    <property type="component" value="Unassembled WGS sequence"/>
</dbReference>
<dbReference type="InterPro" id="IPR006597">
    <property type="entry name" value="Sel1-like"/>
</dbReference>
<organism evidence="2 3">
    <name type="scientific">Tribonema minus</name>
    <dbReference type="NCBI Taxonomy" id="303371"/>
    <lineage>
        <taxon>Eukaryota</taxon>
        <taxon>Sar</taxon>
        <taxon>Stramenopiles</taxon>
        <taxon>Ochrophyta</taxon>
        <taxon>PX clade</taxon>
        <taxon>Xanthophyceae</taxon>
        <taxon>Tribonematales</taxon>
        <taxon>Tribonemataceae</taxon>
        <taxon>Tribonema</taxon>
    </lineage>
</organism>
<evidence type="ECO:0000256" key="1">
    <source>
        <dbReference type="ARBA" id="ARBA00038101"/>
    </source>
</evidence>
<dbReference type="SUPFAM" id="SSF81901">
    <property type="entry name" value="HCP-like"/>
    <property type="match status" value="2"/>
</dbReference>
<accession>A0A836CLA6</accession>
<dbReference type="InterPro" id="IPR011990">
    <property type="entry name" value="TPR-like_helical_dom_sf"/>
</dbReference>
<dbReference type="EMBL" id="JAFCMP010000089">
    <property type="protein sequence ID" value="KAG5187526.1"/>
    <property type="molecule type" value="Genomic_DNA"/>
</dbReference>
<dbReference type="PANTHER" id="PTHR11102:SF160">
    <property type="entry name" value="ERAD-ASSOCIATED E3 UBIQUITIN-PROTEIN LIGASE COMPONENT HRD3"/>
    <property type="match status" value="1"/>
</dbReference>
<comment type="similarity">
    <text evidence="1">Belongs to the sel-1 family.</text>
</comment>
<evidence type="ECO:0000313" key="3">
    <source>
        <dbReference type="Proteomes" id="UP000664859"/>
    </source>
</evidence>